<feature type="transmembrane region" description="Helical" evidence="9">
    <location>
        <begin position="88"/>
        <end position="111"/>
    </location>
</feature>
<evidence type="ECO:0000313" key="12">
    <source>
        <dbReference type="Proteomes" id="UP000593567"/>
    </source>
</evidence>
<feature type="transmembrane region" description="Helical" evidence="9">
    <location>
        <begin position="172"/>
        <end position="191"/>
    </location>
</feature>
<gene>
    <name evidence="11" type="ORF">EB796_022521</name>
</gene>
<feature type="region of interest" description="Disordered" evidence="8">
    <location>
        <begin position="399"/>
        <end position="422"/>
    </location>
</feature>
<keyword evidence="7" id="KW-0807">Transducer</keyword>
<name>A0A7J7J1B0_BUGNE</name>
<feature type="transmembrane region" description="Helical" evidence="9">
    <location>
        <begin position="131"/>
        <end position="152"/>
    </location>
</feature>
<organism evidence="11 12">
    <name type="scientific">Bugula neritina</name>
    <name type="common">Brown bryozoan</name>
    <name type="synonym">Sertularia neritina</name>
    <dbReference type="NCBI Taxonomy" id="10212"/>
    <lineage>
        <taxon>Eukaryota</taxon>
        <taxon>Metazoa</taxon>
        <taxon>Spiralia</taxon>
        <taxon>Lophotrochozoa</taxon>
        <taxon>Bryozoa</taxon>
        <taxon>Gymnolaemata</taxon>
        <taxon>Cheilostomatida</taxon>
        <taxon>Flustrina</taxon>
        <taxon>Buguloidea</taxon>
        <taxon>Bugulidae</taxon>
        <taxon>Bugula</taxon>
    </lineage>
</organism>
<dbReference type="EMBL" id="VXIV02003250">
    <property type="protein sequence ID" value="KAF6019218.1"/>
    <property type="molecule type" value="Genomic_DNA"/>
</dbReference>
<dbReference type="InterPro" id="IPR000276">
    <property type="entry name" value="GPCR_Rhodpsn"/>
</dbReference>
<dbReference type="AlphaFoldDB" id="A0A7J7J1B0"/>
<evidence type="ECO:0000256" key="6">
    <source>
        <dbReference type="ARBA" id="ARBA00023170"/>
    </source>
</evidence>
<dbReference type="Pfam" id="PF00001">
    <property type="entry name" value="7tm_1"/>
    <property type="match status" value="1"/>
</dbReference>
<comment type="caution">
    <text evidence="11">The sequence shown here is derived from an EMBL/GenBank/DDBJ whole genome shotgun (WGS) entry which is preliminary data.</text>
</comment>
<evidence type="ECO:0000259" key="10">
    <source>
        <dbReference type="PROSITE" id="PS50262"/>
    </source>
</evidence>
<reference evidence="11" key="1">
    <citation type="submission" date="2020-06" db="EMBL/GenBank/DDBJ databases">
        <title>Draft genome of Bugula neritina, a colonial animal packing powerful symbionts and potential medicines.</title>
        <authorList>
            <person name="Rayko M."/>
        </authorList>
    </citation>
    <scope>NUCLEOTIDE SEQUENCE [LARGE SCALE GENOMIC DNA]</scope>
    <source>
        <strain evidence="11">Kwan_BN1</strain>
    </source>
</reference>
<feature type="compositionally biased region" description="Polar residues" evidence="8">
    <location>
        <begin position="399"/>
        <end position="412"/>
    </location>
</feature>
<keyword evidence="6" id="KW-0675">Receptor</keyword>
<evidence type="ECO:0000256" key="7">
    <source>
        <dbReference type="ARBA" id="ARBA00023224"/>
    </source>
</evidence>
<keyword evidence="4" id="KW-0297">G-protein coupled receptor</keyword>
<evidence type="ECO:0000256" key="1">
    <source>
        <dbReference type="ARBA" id="ARBA00004141"/>
    </source>
</evidence>
<feature type="transmembrane region" description="Helical" evidence="9">
    <location>
        <begin position="264"/>
        <end position="282"/>
    </location>
</feature>
<dbReference type="Proteomes" id="UP000593567">
    <property type="component" value="Unassembled WGS sequence"/>
</dbReference>
<keyword evidence="5 9" id="KW-0472">Membrane</keyword>
<dbReference type="Gene3D" id="1.20.1070.10">
    <property type="entry name" value="Rhodopsin 7-helix transmembrane proteins"/>
    <property type="match status" value="1"/>
</dbReference>
<dbReference type="InterPro" id="IPR017452">
    <property type="entry name" value="GPCR_Rhodpsn_7TM"/>
</dbReference>
<dbReference type="PROSITE" id="PS50262">
    <property type="entry name" value="G_PROTEIN_RECEP_F1_2"/>
    <property type="match status" value="1"/>
</dbReference>
<evidence type="ECO:0000313" key="11">
    <source>
        <dbReference type="EMBL" id="KAF6019218.1"/>
    </source>
</evidence>
<dbReference type="PANTHER" id="PTHR24243">
    <property type="entry name" value="G-PROTEIN COUPLED RECEPTOR"/>
    <property type="match status" value="1"/>
</dbReference>
<keyword evidence="12" id="KW-1185">Reference proteome</keyword>
<evidence type="ECO:0000256" key="9">
    <source>
        <dbReference type="SAM" id="Phobius"/>
    </source>
</evidence>
<feature type="transmembrane region" description="Helical" evidence="9">
    <location>
        <begin position="56"/>
        <end position="76"/>
    </location>
</feature>
<keyword evidence="2 9" id="KW-0812">Transmembrane</keyword>
<proteinExistence type="predicted"/>
<accession>A0A7J7J1B0</accession>
<feature type="transmembrane region" description="Helical" evidence="9">
    <location>
        <begin position="217"/>
        <end position="243"/>
    </location>
</feature>
<keyword evidence="3 9" id="KW-1133">Transmembrane helix</keyword>
<dbReference type="PANTHER" id="PTHR24243:SF233">
    <property type="entry name" value="THYROTROPIN-RELEASING HORMONE RECEPTOR"/>
    <property type="match status" value="1"/>
</dbReference>
<evidence type="ECO:0000256" key="5">
    <source>
        <dbReference type="ARBA" id="ARBA00023136"/>
    </source>
</evidence>
<evidence type="ECO:0000256" key="2">
    <source>
        <dbReference type="ARBA" id="ARBA00022692"/>
    </source>
</evidence>
<evidence type="ECO:0000256" key="3">
    <source>
        <dbReference type="ARBA" id="ARBA00022989"/>
    </source>
</evidence>
<evidence type="ECO:0000256" key="4">
    <source>
        <dbReference type="ARBA" id="ARBA00023040"/>
    </source>
</evidence>
<sequence>MEDMVPGAGSLNVTEYANTSLNMSTGMLNMTESPYPLSLDYIIQYLNKDLFNTRTYFYFLWYIIGLPSNLIAFLVWTQHQMVNSSGCYMAALAIPDNVFLILHATFSSIRWCPNCVMLTNYPVMCQLLPMLYTSTQCMSTLLVLMFTIEQFIAIRYPFKRSRYCRVSIAKKIIIGVTIFSLALGAPQAYFYTLHSYEGHKYCGLRSHVQEGDTKSVWMIWTLVSEMTVFGLTPLACLFLNIGVIWTITRNYSGSRKDSMRRAKISQATTTVMLLAVSLYWVLTELSATTVLIVNQAFSQPEVYYIEDAVDNKEVNAYVKYITVRTVVEVLSFSRYSCKFFIYLTTGKLFRKSLRNLMASCCGCTPCIDTTPLSRSTTTSRLPEDVKLISRLNSYNNNSSETDNFNGCNSTLRNKPGRRGSKEEKWHIESVTDFTSQTE</sequence>
<dbReference type="OrthoDB" id="9990906at2759"/>
<dbReference type="SUPFAM" id="SSF81321">
    <property type="entry name" value="Family A G protein-coupled receptor-like"/>
    <property type="match status" value="1"/>
</dbReference>
<protein>
    <recommendedName>
        <fullName evidence="10">G-protein coupled receptors family 1 profile domain-containing protein</fullName>
    </recommendedName>
</protein>
<dbReference type="GO" id="GO:0005886">
    <property type="term" value="C:plasma membrane"/>
    <property type="evidence" value="ECO:0007669"/>
    <property type="project" value="TreeGrafter"/>
</dbReference>
<comment type="subcellular location">
    <subcellularLocation>
        <location evidence="1">Membrane</location>
        <topology evidence="1">Multi-pass membrane protein</topology>
    </subcellularLocation>
</comment>
<feature type="domain" description="G-protein coupled receptors family 1 profile" evidence="10">
    <location>
        <begin position="68"/>
        <end position="342"/>
    </location>
</feature>
<evidence type="ECO:0000256" key="8">
    <source>
        <dbReference type="SAM" id="MobiDB-lite"/>
    </source>
</evidence>
<dbReference type="GO" id="GO:0004930">
    <property type="term" value="F:G protein-coupled receptor activity"/>
    <property type="evidence" value="ECO:0007669"/>
    <property type="project" value="UniProtKB-KW"/>
</dbReference>